<sequence length="161" mass="17144">MLAELLGAQQSTSGYPHFWPLDFPVEDFIARPGELGAWVAEVDGELAGHVAVTDVAVGWGAPLWSEILGRPGEGFGEVSILFVGPGHGAAGIGGALLGRAIDEIRALGRDPVLEVVGEETHAGLYYRKRGWRVIGHRRPAWLPDGAPDVAFMVLDQVLATK</sequence>
<dbReference type="SUPFAM" id="SSF55729">
    <property type="entry name" value="Acyl-CoA N-acyltransferases (Nat)"/>
    <property type="match status" value="1"/>
</dbReference>
<evidence type="ECO:0000313" key="5">
    <source>
        <dbReference type="Proteomes" id="UP000030002"/>
    </source>
</evidence>
<dbReference type="InterPro" id="IPR050832">
    <property type="entry name" value="Bact_Acetyltransf"/>
</dbReference>
<dbReference type="GO" id="GO:0016747">
    <property type="term" value="F:acyltransferase activity, transferring groups other than amino-acyl groups"/>
    <property type="evidence" value="ECO:0007669"/>
    <property type="project" value="InterPro"/>
</dbReference>
<dbReference type="AlphaFoldDB" id="A0A0A0J823"/>
<reference evidence="4 5" key="1">
    <citation type="submission" date="2013-08" db="EMBL/GenBank/DDBJ databases">
        <title>The genome sequence of Knoellia sinensis.</title>
        <authorList>
            <person name="Zhu W."/>
            <person name="Wang G."/>
        </authorList>
    </citation>
    <scope>NUCLEOTIDE SEQUENCE [LARGE SCALE GENOMIC DNA]</scope>
    <source>
        <strain evidence="4 5">KCTC 19936</strain>
    </source>
</reference>
<dbReference type="InterPro" id="IPR000182">
    <property type="entry name" value="GNAT_dom"/>
</dbReference>
<name>A0A0A0J823_9MICO</name>
<dbReference type="PROSITE" id="PS51186">
    <property type="entry name" value="GNAT"/>
    <property type="match status" value="1"/>
</dbReference>
<organism evidence="4 5">
    <name type="scientific">Knoellia sinensis KCTC 19936</name>
    <dbReference type="NCBI Taxonomy" id="1385520"/>
    <lineage>
        <taxon>Bacteria</taxon>
        <taxon>Bacillati</taxon>
        <taxon>Actinomycetota</taxon>
        <taxon>Actinomycetes</taxon>
        <taxon>Micrococcales</taxon>
        <taxon>Intrasporangiaceae</taxon>
        <taxon>Knoellia</taxon>
    </lineage>
</organism>
<dbReference type="Proteomes" id="UP000030002">
    <property type="component" value="Unassembled WGS sequence"/>
</dbReference>
<keyword evidence="2 4" id="KW-0012">Acyltransferase</keyword>
<evidence type="ECO:0000256" key="1">
    <source>
        <dbReference type="ARBA" id="ARBA00022679"/>
    </source>
</evidence>
<dbReference type="PANTHER" id="PTHR43877">
    <property type="entry name" value="AMINOALKYLPHOSPHONATE N-ACETYLTRANSFERASE-RELATED-RELATED"/>
    <property type="match status" value="1"/>
</dbReference>
<evidence type="ECO:0000313" key="4">
    <source>
        <dbReference type="EMBL" id="KGN33323.1"/>
    </source>
</evidence>
<dbReference type="Gene3D" id="3.40.630.30">
    <property type="match status" value="1"/>
</dbReference>
<keyword evidence="1 4" id="KW-0808">Transferase</keyword>
<gene>
    <name evidence="4" type="ORF">N802_14910</name>
</gene>
<proteinExistence type="predicted"/>
<accession>A0A0A0J823</accession>
<evidence type="ECO:0000259" key="3">
    <source>
        <dbReference type="PROSITE" id="PS51186"/>
    </source>
</evidence>
<keyword evidence="5" id="KW-1185">Reference proteome</keyword>
<dbReference type="STRING" id="1385520.N802_14910"/>
<evidence type="ECO:0000256" key="2">
    <source>
        <dbReference type="ARBA" id="ARBA00023315"/>
    </source>
</evidence>
<feature type="domain" description="N-acetyltransferase" evidence="3">
    <location>
        <begin position="1"/>
        <end position="160"/>
    </location>
</feature>
<dbReference type="EMBL" id="AVPJ01000004">
    <property type="protein sequence ID" value="KGN33323.1"/>
    <property type="molecule type" value="Genomic_DNA"/>
</dbReference>
<dbReference type="PANTHER" id="PTHR43877:SF2">
    <property type="entry name" value="AMINOALKYLPHOSPHONATE N-ACETYLTRANSFERASE-RELATED"/>
    <property type="match status" value="1"/>
</dbReference>
<comment type="caution">
    <text evidence="4">The sequence shown here is derived from an EMBL/GenBank/DDBJ whole genome shotgun (WGS) entry which is preliminary data.</text>
</comment>
<dbReference type="Pfam" id="PF00583">
    <property type="entry name" value="Acetyltransf_1"/>
    <property type="match status" value="1"/>
</dbReference>
<protein>
    <submittedName>
        <fullName evidence="4">Acyltransferase</fullName>
    </submittedName>
</protein>
<dbReference type="InterPro" id="IPR016181">
    <property type="entry name" value="Acyl_CoA_acyltransferase"/>
</dbReference>
<dbReference type="eggNOG" id="COG0456">
    <property type="taxonomic scope" value="Bacteria"/>
</dbReference>